<dbReference type="Proteomes" id="UP000823775">
    <property type="component" value="Unassembled WGS sequence"/>
</dbReference>
<dbReference type="SMART" id="SM01019">
    <property type="entry name" value="B3"/>
    <property type="match status" value="3"/>
</dbReference>
<dbReference type="InterPro" id="IPR015300">
    <property type="entry name" value="DNA-bd_pseudobarrel_sf"/>
</dbReference>
<evidence type="ECO:0000256" key="5">
    <source>
        <dbReference type="ARBA" id="ARBA00023242"/>
    </source>
</evidence>
<evidence type="ECO:0000313" key="8">
    <source>
        <dbReference type="EMBL" id="MCD9558712.1"/>
    </source>
</evidence>
<dbReference type="PANTHER" id="PTHR31920">
    <property type="entry name" value="B3 DOMAIN-CONTAINING"/>
    <property type="match status" value="1"/>
</dbReference>
<evidence type="ECO:0000256" key="2">
    <source>
        <dbReference type="ARBA" id="ARBA00023015"/>
    </source>
</evidence>
<dbReference type="EMBL" id="JACEIK010002048">
    <property type="protein sequence ID" value="MCD9558712.1"/>
    <property type="molecule type" value="Genomic_DNA"/>
</dbReference>
<comment type="subcellular location">
    <subcellularLocation>
        <location evidence="1">Nucleus</location>
    </subcellularLocation>
</comment>
<name>A0ABS8UIJ3_DATST</name>
<feature type="domain" description="TF-B3" evidence="7">
    <location>
        <begin position="25"/>
        <end position="119"/>
    </location>
</feature>
<feature type="region of interest" description="Disordered" evidence="6">
    <location>
        <begin position="356"/>
        <end position="376"/>
    </location>
</feature>
<feature type="domain" description="TF-B3" evidence="7">
    <location>
        <begin position="135"/>
        <end position="229"/>
    </location>
</feature>
<keyword evidence="3" id="KW-0238">DNA-binding</keyword>
<evidence type="ECO:0000256" key="4">
    <source>
        <dbReference type="ARBA" id="ARBA00023163"/>
    </source>
</evidence>
<evidence type="ECO:0000313" key="9">
    <source>
        <dbReference type="Proteomes" id="UP000823775"/>
    </source>
</evidence>
<dbReference type="SUPFAM" id="SSF101936">
    <property type="entry name" value="DNA-binding pseudobarrel domain"/>
    <property type="match status" value="3"/>
</dbReference>
<sequence>MESVNEACNRGKKDCSLSICGKRVVSFFKVIIDERCLEVLFFPPKFARSVSDLTDQETYLEDSSGQRWRITVCIHNGSLAIRQGWPEFLSEHGVDVGKFLVFHHFPSSKNFVVQIFGTSGCEKDCGLLIQGKRVVSFFKVMIDEHCLEVLFFPPKFARSVLHLIDQETYLEDSRGRRWRVTVCIHNGSLGIRQGWPEFLSEHGVDMANFLVFHYVPASKHFIVQIFGTSGCEKIKVCSDIDKGKKPEESTHVTYEPTIADNEKEQLVPSPIYVDEFLCMINRDAQYDQDDDRLCLHLSSFEMPEVKPLAEGTSSPFKGDNANETNQLGSLTEPLLPTFEAGITATDCMVGKPSEDIPLLGTKDHKSNEASPSEDTPSFNAVSYSCLVDVDGRDFLELPESWRKYLSKSEKLGRWIIYLQGPDKRTWPIYYHSRPGFDVLTSGWNQVTTAYGLNAEDNCLFQLVNQRERLFDVRKI</sequence>
<dbReference type="Gene3D" id="2.40.330.10">
    <property type="entry name" value="DNA-binding pseudobarrel domain"/>
    <property type="match status" value="3"/>
</dbReference>
<dbReference type="Pfam" id="PF02362">
    <property type="entry name" value="B3"/>
    <property type="match status" value="3"/>
</dbReference>
<gene>
    <name evidence="8" type="ORF">HAX54_016246</name>
</gene>
<feature type="compositionally biased region" description="Polar residues" evidence="6">
    <location>
        <begin position="311"/>
        <end position="329"/>
    </location>
</feature>
<keyword evidence="2" id="KW-0805">Transcription regulation</keyword>
<keyword evidence="9" id="KW-1185">Reference proteome</keyword>
<keyword evidence="5" id="KW-0539">Nucleus</keyword>
<dbReference type="InterPro" id="IPR050655">
    <property type="entry name" value="Plant_B3_domain"/>
</dbReference>
<proteinExistence type="predicted"/>
<dbReference type="PANTHER" id="PTHR31920:SF112">
    <property type="entry name" value="TF-B3 DOMAIN-CONTAINING PROTEIN"/>
    <property type="match status" value="1"/>
</dbReference>
<feature type="region of interest" description="Disordered" evidence="6">
    <location>
        <begin position="308"/>
        <end position="330"/>
    </location>
</feature>
<reference evidence="8 9" key="1">
    <citation type="journal article" date="2021" name="BMC Genomics">
        <title>Datura genome reveals duplications of psychoactive alkaloid biosynthetic genes and high mutation rate following tissue culture.</title>
        <authorList>
            <person name="Rajewski A."/>
            <person name="Carter-House D."/>
            <person name="Stajich J."/>
            <person name="Litt A."/>
        </authorList>
    </citation>
    <scope>NUCLEOTIDE SEQUENCE [LARGE SCALE GENOMIC DNA]</scope>
    <source>
        <strain evidence="8">AR-01</strain>
    </source>
</reference>
<evidence type="ECO:0000256" key="6">
    <source>
        <dbReference type="SAM" id="MobiDB-lite"/>
    </source>
</evidence>
<feature type="domain" description="TF-B3" evidence="7">
    <location>
        <begin position="380"/>
        <end position="475"/>
    </location>
</feature>
<protein>
    <recommendedName>
        <fullName evidence="7">TF-B3 domain-containing protein</fullName>
    </recommendedName>
</protein>
<accession>A0ABS8UIJ3</accession>
<evidence type="ECO:0000259" key="7">
    <source>
        <dbReference type="PROSITE" id="PS50863"/>
    </source>
</evidence>
<dbReference type="PROSITE" id="PS50863">
    <property type="entry name" value="B3"/>
    <property type="match status" value="3"/>
</dbReference>
<comment type="caution">
    <text evidence="8">The sequence shown here is derived from an EMBL/GenBank/DDBJ whole genome shotgun (WGS) entry which is preliminary data.</text>
</comment>
<dbReference type="InterPro" id="IPR003340">
    <property type="entry name" value="B3_DNA-bd"/>
</dbReference>
<evidence type="ECO:0000256" key="3">
    <source>
        <dbReference type="ARBA" id="ARBA00023125"/>
    </source>
</evidence>
<dbReference type="CDD" id="cd10017">
    <property type="entry name" value="B3_DNA"/>
    <property type="match status" value="3"/>
</dbReference>
<organism evidence="8 9">
    <name type="scientific">Datura stramonium</name>
    <name type="common">Jimsonweed</name>
    <name type="synonym">Common thornapple</name>
    <dbReference type="NCBI Taxonomy" id="4076"/>
    <lineage>
        <taxon>Eukaryota</taxon>
        <taxon>Viridiplantae</taxon>
        <taxon>Streptophyta</taxon>
        <taxon>Embryophyta</taxon>
        <taxon>Tracheophyta</taxon>
        <taxon>Spermatophyta</taxon>
        <taxon>Magnoliopsida</taxon>
        <taxon>eudicotyledons</taxon>
        <taxon>Gunneridae</taxon>
        <taxon>Pentapetalae</taxon>
        <taxon>asterids</taxon>
        <taxon>lamiids</taxon>
        <taxon>Solanales</taxon>
        <taxon>Solanaceae</taxon>
        <taxon>Solanoideae</taxon>
        <taxon>Datureae</taxon>
        <taxon>Datura</taxon>
    </lineage>
</organism>
<keyword evidence="4" id="KW-0804">Transcription</keyword>
<evidence type="ECO:0000256" key="1">
    <source>
        <dbReference type="ARBA" id="ARBA00004123"/>
    </source>
</evidence>